<feature type="region of interest" description="Disordered" evidence="1">
    <location>
        <begin position="230"/>
        <end position="290"/>
    </location>
</feature>
<feature type="compositionally biased region" description="Acidic residues" evidence="1">
    <location>
        <begin position="482"/>
        <end position="520"/>
    </location>
</feature>
<keyword evidence="3" id="KW-1185">Reference proteome</keyword>
<name>A0AAE0C3E0_9CHLO</name>
<proteinExistence type="predicted"/>
<sequence>MGKLADKEKYRQYKRKYALLNASDSESGGSEDTDEDEEEEEEEEEDPGAESKKGSGLDRFALAMAKVKSTGDSVKNLQKAQKKEGKEAAQHRRDVFHDMVVKGHVNPFQGLDKQTLARDRFRRRMAELMPLTATLGSSGDNQHMKLSTLMQNLRRRHKWGRWRLKAGEVHVWVCNIPGHAYTTANVEVFSQKKGQPTTAEIKAGVEAAGLTQNGDVPTEEDRKAILRDLIDAKEEEEEEEEARGKGKAEPKGKEKAEPKGKEKAGPKGKEAMAGKGKEPMAPKRQGLKVAEARKRAAEQEVLEHGRLKVGDHALLMASEDHEVEDEEKRWKAGTPDVPTSWYKDDLTPQVHTPLLCGVVVETVPKKPAWHFGHQVAGGLPRDQLCIKITEFHWTLYDPVHQDRVKKALLYLFEQVEEKVPEKAEFKRHLDDFLKGRFATGSLLCCVPWEQATQRYDDGKELLYYHSGKPDGLKVPKPAGTSAEDEDEDEEDGDYVPPADDDAPEKGDEEEDEDEDEDEKEEPPSPEPPSPSAKGKNKRKVDSPAVKGNKRSKK</sequence>
<feature type="compositionally biased region" description="Basic and acidic residues" evidence="1">
    <location>
        <begin position="242"/>
        <end position="281"/>
    </location>
</feature>
<protein>
    <submittedName>
        <fullName evidence="2">Uncharacterized protein</fullName>
    </submittedName>
</protein>
<accession>A0AAE0C3E0</accession>
<organism evidence="2 3">
    <name type="scientific">Cymbomonas tetramitiformis</name>
    <dbReference type="NCBI Taxonomy" id="36881"/>
    <lineage>
        <taxon>Eukaryota</taxon>
        <taxon>Viridiplantae</taxon>
        <taxon>Chlorophyta</taxon>
        <taxon>Pyramimonadophyceae</taxon>
        <taxon>Pyramimonadales</taxon>
        <taxon>Pyramimonadaceae</taxon>
        <taxon>Cymbomonas</taxon>
    </lineage>
</organism>
<evidence type="ECO:0000313" key="2">
    <source>
        <dbReference type="EMBL" id="KAK3247682.1"/>
    </source>
</evidence>
<feature type="compositionally biased region" description="Basic and acidic residues" evidence="1">
    <location>
        <begin position="81"/>
        <end position="91"/>
    </location>
</feature>
<dbReference type="Proteomes" id="UP001190700">
    <property type="component" value="Unassembled WGS sequence"/>
</dbReference>
<feature type="region of interest" description="Disordered" evidence="1">
    <location>
        <begin position="17"/>
        <end position="91"/>
    </location>
</feature>
<comment type="caution">
    <text evidence="2">The sequence shown here is derived from an EMBL/GenBank/DDBJ whole genome shotgun (WGS) entry which is preliminary data.</text>
</comment>
<gene>
    <name evidence="2" type="ORF">CYMTET_42821</name>
</gene>
<dbReference type="AlphaFoldDB" id="A0AAE0C3E0"/>
<feature type="region of interest" description="Disordered" evidence="1">
    <location>
        <begin position="466"/>
        <end position="553"/>
    </location>
</feature>
<feature type="compositionally biased region" description="Acidic residues" evidence="1">
    <location>
        <begin position="29"/>
        <end position="48"/>
    </location>
</feature>
<evidence type="ECO:0000313" key="3">
    <source>
        <dbReference type="Proteomes" id="UP001190700"/>
    </source>
</evidence>
<dbReference type="EMBL" id="LGRX02028747">
    <property type="protein sequence ID" value="KAK3247682.1"/>
    <property type="molecule type" value="Genomic_DNA"/>
</dbReference>
<reference evidence="2 3" key="1">
    <citation type="journal article" date="2015" name="Genome Biol. Evol.">
        <title>Comparative Genomics of a Bacterivorous Green Alga Reveals Evolutionary Causalities and Consequences of Phago-Mixotrophic Mode of Nutrition.</title>
        <authorList>
            <person name="Burns J.A."/>
            <person name="Paasch A."/>
            <person name="Narechania A."/>
            <person name="Kim E."/>
        </authorList>
    </citation>
    <scope>NUCLEOTIDE SEQUENCE [LARGE SCALE GENOMIC DNA]</scope>
    <source>
        <strain evidence="2 3">PLY_AMNH</strain>
    </source>
</reference>
<evidence type="ECO:0000256" key="1">
    <source>
        <dbReference type="SAM" id="MobiDB-lite"/>
    </source>
</evidence>